<dbReference type="SMART" id="SM00204">
    <property type="entry name" value="TGFB"/>
    <property type="match status" value="1"/>
</dbReference>
<dbReference type="EMBL" id="KJ658754">
    <property type="protein sequence ID" value="AID23676.1"/>
    <property type="molecule type" value="mRNA"/>
</dbReference>
<dbReference type="InterPro" id="IPR001111">
    <property type="entry name" value="TGF-b_propeptide"/>
</dbReference>
<dbReference type="PROSITE" id="PS00250">
    <property type="entry name" value="TGF_BETA_1"/>
    <property type="match status" value="1"/>
</dbReference>
<comment type="subcellular location">
    <subcellularLocation>
        <location evidence="1">Secreted</location>
    </subcellularLocation>
</comment>
<evidence type="ECO:0000256" key="8">
    <source>
        <dbReference type="RuleBase" id="RU000354"/>
    </source>
</evidence>
<evidence type="ECO:0000256" key="4">
    <source>
        <dbReference type="ARBA" id="ARBA00022729"/>
    </source>
</evidence>
<evidence type="ECO:0000256" key="5">
    <source>
        <dbReference type="ARBA" id="ARBA00023030"/>
    </source>
</evidence>
<reference evidence="11" key="1">
    <citation type="journal article" date="2014" name="Curr. Biol.">
        <title>Whole-body acoel regeneration is controlled by wnt and bmp-admp signaling.</title>
        <authorList>
            <person name="Srivastava M."/>
            <person name="Mazza-Curll K.L."/>
            <person name="van Wolfswinkel J.C."/>
            <person name="Reddien P.W."/>
        </authorList>
    </citation>
    <scope>NUCLEOTIDE SEQUENCE</scope>
</reference>
<dbReference type="InterPro" id="IPR029034">
    <property type="entry name" value="Cystine-knot_cytokine"/>
</dbReference>
<dbReference type="GO" id="GO:0008083">
    <property type="term" value="F:growth factor activity"/>
    <property type="evidence" value="ECO:0007669"/>
    <property type="project" value="UniProtKB-KW"/>
</dbReference>
<dbReference type="CDD" id="cd13765">
    <property type="entry name" value="TGF_beta_ADMP"/>
    <property type="match status" value="1"/>
</dbReference>
<proteinExistence type="evidence at transcript level"/>
<name>A0A068CMD0_HOFMI</name>
<dbReference type="InterPro" id="IPR017948">
    <property type="entry name" value="TGFb_CS"/>
</dbReference>
<evidence type="ECO:0000259" key="10">
    <source>
        <dbReference type="PROSITE" id="PS51362"/>
    </source>
</evidence>
<evidence type="ECO:0000256" key="9">
    <source>
        <dbReference type="SAM" id="SignalP"/>
    </source>
</evidence>
<dbReference type="SUPFAM" id="SSF57501">
    <property type="entry name" value="Cystine-knot cytokines"/>
    <property type="match status" value="1"/>
</dbReference>
<dbReference type="InterPro" id="IPR001839">
    <property type="entry name" value="TGF-b_C"/>
</dbReference>
<evidence type="ECO:0000256" key="6">
    <source>
        <dbReference type="ARBA" id="ARBA00023157"/>
    </source>
</evidence>
<dbReference type="PANTHER" id="PTHR11848:SF308">
    <property type="entry name" value="BMP-LIKE PROTEIN UNC-129"/>
    <property type="match status" value="1"/>
</dbReference>
<evidence type="ECO:0000256" key="2">
    <source>
        <dbReference type="ARBA" id="ARBA00006656"/>
    </source>
</evidence>
<dbReference type="GO" id="GO:0005125">
    <property type="term" value="F:cytokine activity"/>
    <property type="evidence" value="ECO:0007669"/>
    <property type="project" value="TreeGrafter"/>
</dbReference>
<dbReference type="AlphaFoldDB" id="A0A068CMD0"/>
<comment type="similarity">
    <text evidence="2 8">Belongs to the TGF-beta family.</text>
</comment>
<dbReference type="FunFam" id="2.10.90.10:FF:000001">
    <property type="entry name" value="Bone morphogenetic protein 4"/>
    <property type="match status" value="1"/>
</dbReference>
<dbReference type="InterPro" id="IPR015615">
    <property type="entry name" value="TGF-beta-rel"/>
</dbReference>
<dbReference type="Pfam" id="PF00019">
    <property type="entry name" value="TGF_beta"/>
    <property type="match status" value="1"/>
</dbReference>
<dbReference type="PRINTS" id="PR00669">
    <property type="entry name" value="INHIBINA"/>
</dbReference>
<evidence type="ECO:0000256" key="7">
    <source>
        <dbReference type="ARBA" id="ARBA00023180"/>
    </source>
</evidence>
<protein>
    <submittedName>
        <fullName evidence="11">Anti-dorsalizing morphogenetic protein</fullName>
    </submittedName>
</protein>
<dbReference type="Gene3D" id="2.10.90.10">
    <property type="entry name" value="Cystine-knot cytokines"/>
    <property type="match status" value="1"/>
</dbReference>
<evidence type="ECO:0000256" key="1">
    <source>
        <dbReference type="ARBA" id="ARBA00004613"/>
    </source>
</evidence>
<dbReference type="PROSITE" id="PS51362">
    <property type="entry name" value="TGF_BETA_2"/>
    <property type="match status" value="1"/>
</dbReference>
<dbReference type="Pfam" id="PF00688">
    <property type="entry name" value="TGFb_propeptide"/>
    <property type="match status" value="1"/>
</dbReference>
<keyword evidence="5 8" id="KW-0339">Growth factor</keyword>
<keyword evidence="4 9" id="KW-0732">Signal</keyword>
<evidence type="ECO:0000313" key="11">
    <source>
        <dbReference type="EMBL" id="AID23676.1"/>
    </source>
</evidence>
<dbReference type="GO" id="GO:0005615">
    <property type="term" value="C:extracellular space"/>
    <property type="evidence" value="ECO:0007669"/>
    <property type="project" value="TreeGrafter"/>
</dbReference>
<keyword evidence="7" id="KW-0325">Glycoprotein</keyword>
<keyword evidence="3" id="KW-0964">Secreted</keyword>
<keyword evidence="6" id="KW-1015">Disulfide bond</keyword>
<dbReference type="PANTHER" id="PTHR11848">
    <property type="entry name" value="TGF-BETA FAMILY"/>
    <property type="match status" value="1"/>
</dbReference>
<evidence type="ECO:0000256" key="3">
    <source>
        <dbReference type="ARBA" id="ARBA00022525"/>
    </source>
</evidence>
<dbReference type="Gene3D" id="2.60.120.970">
    <property type="match status" value="1"/>
</dbReference>
<organism evidence="11">
    <name type="scientific">Hofstenia miamia</name>
    <name type="common">Three-banded panther worm</name>
    <dbReference type="NCBI Taxonomy" id="442651"/>
    <lineage>
        <taxon>Eukaryota</taxon>
        <taxon>Metazoa</taxon>
        <taxon>Xenacoelomorpha</taxon>
        <taxon>Acoelomorpha</taxon>
        <taxon>Acoela</taxon>
        <taxon>Hofsteniidae</taxon>
        <taxon>Hofstenia</taxon>
    </lineage>
</organism>
<sequence length="400" mass="45818">MILKLEYVYFFFISSLLTASQETKKKSNQNEELSRKLIKVFGFDETKSFYKKYGNTIAPPYMLDLYNSLTYPATGVTRSKIPYQAKVIRCFNAKHKRNHFQFHLDKIDKEKESVIEAEFHIFKKENSKKCSLHFHKIELVDEGDVKKNISKRTLVSRSISTKGAGFEIFTLGSTVKDWINNPRNNRGLRIIFTDLSGTPLRQDQICVKLIRDSSRRHKHSPILVVFNSEVKSRTGEENSQKSDGPLIWDVAMDKNPNYVSTIQNQTDEGLSEMKSSNSVRRSRRATLLQRGLKAPKKCSRSNLYVDFVEIGWSSWIISPKGYNAFHCSGTCPFPLTQELRPTNHATVQSIVNAMNIKSQIGRPCCVPDKLHSISLLYYDDNDSVVLKTYDDMVAMNCGCH</sequence>
<feature type="chain" id="PRO_5001649694" evidence="9">
    <location>
        <begin position="20"/>
        <end position="400"/>
    </location>
</feature>
<feature type="domain" description="TGF-beta family profile" evidence="10">
    <location>
        <begin position="281"/>
        <end position="400"/>
    </location>
</feature>
<feature type="signal peptide" evidence="9">
    <location>
        <begin position="1"/>
        <end position="19"/>
    </location>
</feature>
<accession>A0A068CMD0</accession>